<feature type="signal peptide" evidence="1">
    <location>
        <begin position="1"/>
        <end position="19"/>
    </location>
</feature>
<comment type="caution">
    <text evidence="3">The sequence shown here is derived from an EMBL/GenBank/DDBJ whole genome shotgun (WGS) entry which is preliminary data.</text>
</comment>
<evidence type="ECO:0000259" key="2">
    <source>
        <dbReference type="PROSITE" id="PS50835"/>
    </source>
</evidence>
<dbReference type="Gene3D" id="2.60.40.10">
    <property type="entry name" value="Immunoglobulins"/>
    <property type="match status" value="1"/>
</dbReference>
<dbReference type="PANTHER" id="PTHR46312">
    <property type="entry name" value="NACHT DOMAIN-CONTAINING PROTEIN"/>
    <property type="match status" value="1"/>
</dbReference>
<feature type="chain" id="PRO_5013849566" description="Ig-like domain-containing protein" evidence="1">
    <location>
        <begin position="20"/>
        <end position="1043"/>
    </location>
</feature>
<evidence type="ECO:0000256" key="1">
    <source>
        <dbReference type="SAM" id="SignalP"/>
    </source>
</evidence>
<dbReference type="AlphaFoldDB" id="A0A2G8K8H5"/>
<dbReference type="STRING" id="307972.A0A2G8K8H5"/>
<evidence type="ECO:0000313" key="4">
    <source>
        <dbReference type="Proteomes" id="UP000230750"/>
    </source>
</evidence>
<dbReference type="SUPFAM" id="SSF48726">
    <property type="entry name" value="Immunoglobulin"/>
    <property type="match status" value="2"/>
</dbReference>
<evidence type="ECO:0000313" key="3">
    <source>
        <dbReference type="EMBL" id="PIK44292.1"/>
    </source>
</evidence>
<name>A0A2G8K8H5_STIJA</name>
<feature type="domain" description="Ig-like" evidence="2">
    <location>
        <begin position="243"/>
        <end position="343"/>
    </location>
</feature>
<dbReference type="EMBL" id="MRZV01000786">
    <property type="protein sequence ID" value="PIK44292.1"/>
    <property type="molecule type" value="Genomic_DNA"/>
</dbReference>
<dbReference type="InterPro" id="IPR003599">
    <property type="entry name" value="Ig_sub"/>
</dbReference>
<organism evidence="3 4">
    <name type="scientific">Stichopus japonicus</name>
    <name type="common">Sea cucumber</name>
    <dbReference type="NCBI Taxonomy" id="307972"/>
    <lineage>
        <taxon>Eukaryota</taxon>
        <taxon>Metazoa</taxon>
        <taxon>Echinodermata</taxon>
        <taxon>Eleutherozoa</taxon>
        <taxon>Echinozoa</taxon>
        <taxon>Holothuroidea</taxon>
        <taxon>Aspidochirotacea</taxon>
        <taxon>Aspidochirotida</taxon>
        <taxon>Stichopodidae</taxon>
        <taxon>Apostichopus</taxon>
    </lineage>
</organism>
<dbReference type="Proteomes" id="UP000230750">
    <property type="component" value="Unassembled WGS sequence"/>
</dbReference>
<sequence>MELTIPFTVLILSIAFTNGLIDGEGCISPQYLEVGRSGMISCFFRDDFFAIVWFNSPDHQNKEPIINLQKSGTTGTGYDSGEFDIEHSNGSLIINSVSITHEQTFTVYKLTSATSDIVEHYVQVIPTIHPLQTSPYISNCESEQEICFSQLHEDSTVQCSVLNARPVVDLRWTVKTAFGDQNITSVTNVTINQATFSTVVSGTNLFRHSAMVALLVCSEIGKVGLLPEKEKLMLVQNGDYDLPSVQPKQKYFKEGTTADLVCSRSEIRVTIWNYKEDAESPSHVIQYALYNVKVVASYSLTDEYQLGTDGSLIIPGVNIKHEGIYSCVSGDGISEEVRSYKVEVYVPAFPVVVGCNPNQYCTIDTSAISGNFTCKVEGIRPKVQLEWKEIVTGSSSQQITFRGHDTTTDRRGDLFDVYLTSQYEIKSPKVESRITIECRITGSNSDLFDAPARFDLQYSLPIATDATQTVTSRPNFAADFNLLWLLMLLPLFLLIGSCCLWKLKAKGKTKSNNSRHRSGDTDEAIRQFILPLDSPFTEAEIKNLLQNCSSIVIILDGFDEYPDQEGDVISDVTSIIKGEMFGEACVILTTRSNCLPKEYAPQSKRMRLVGFNTSAQTSYIQKAVVTDPLKADRIRLRLSENAVLSDLCQVPLFYVMFAHMSYEDKKFQKFKSVSTCFRYVIECFHAHLRNKSRGKHMTTFETDHKKLDEVAFDALKGESQKIVWDKDALVDLLGGGFYSYYIKVGILVEEEVLSTYNEVSSRLSSLFQYKMEVRFCHKLFCEWYAAHHLAEHVINDDTILEGLNPFDIQYVFRFACGLNPEAAEKIIAYVNNLEDGEKFTILCFLEQTGRIETVLDTIRKICGNDVIFSGSDSKLLQRSTVQLLEMASSNDIEVTRVELYDCVKAVDLNVASLVLSSDIPFPNLSSINELVLYEDGKEVAIPRAQEIVNFAERCDGLKTLGFYRCILPQYVGKIQQKSTDLTIWWSPSTGSRYRLGQSGKWETNDGRKLSDDDYQREIHHFNERQNRLKSHNFRNNEEEVTEL</sequence>
<dbReference type="Gene3D" id="3.40.50.300">
    <property type="entry name" value="P-loop containing nucleotide triphosphate hydrolases"/>
    <property type="match status" value="1"/>
</dbReference>
<dbReference type="InterPro" id="IPR007111">
    <property type="entry name" value="NACHT_NTPase"/>
</dbReference>
<reference evidence="3 4" key="1">
    <citation type="journal article" date="2017" name="PLoS Biol.">
        <title>The sea cucumber genome provides insights into morphological evolution and visceral regeneration.</title>
        <authorList>
            <person name="Zhang X."/>
            <person name="Sun L."/>
            <person name="Yuan J."/>
            <person name="Sun Y."/>
            <person name="Gao Y."/>
            <person name="Zhang L."/>
            <person name="Li S."/>
            <person name="Dai H."/>
            <person name="Hamel J.F."/>
            <person name="Liu C."/>
            <person name="Yu Y."/>
            <person name="Liu S."/>
            <person name="Lin W."/>
            <person name="Guo K."/>
            <person name="Jin S."/>
            <person name="Xu P."/>
            <person name="Storey K.B."/>
            <person name="Huan P."/>
            <person name="Zhang T."/>
            <person name="Zhou Y."/>
            <person name="Zhang J."/>
            <person name="Lin C."/>
            <person name="Li X."/>
            <person name="Xing L."/>
            <person name="Huo D."/>
            <person name="Sun M."/>
            <person name="Wang L."/>
            <person name="Mercier A."/>
            <person name="Li F."/>
            <person name="Yang H."/>
            <person name="Xiang J."/>
        </authorList>
    </citation>
    <scope>NUCLEOTIDE SEQUENCE [LARGE SCALE GENOMIC DNA]</scope>
    <source>
        <strain evidence="3">Shaxun</strain>
        <tissue evidence="3">Muscle</tissue>
    </source>
</reference>
<proteinExistence type="predicted"/>
<dbReference type="Pfam" id="PF05729">
    <property type="entry name" value="NACHT"/>
    <property type="match status" value="1"/>
</dbReference>
<gene>
    <name evidence="3" type="ORF">BSL78_18882</name>
</gene>
<keyword evidence="1" id="KW-0732">Signal</keyword>
<dbReference type="InterPro" id="IPR013783">
    <property type="entry name" value="Ig-like_fold"/>
</dbReference>
<dbReference type="SMART" id="SM00409">
    <property type="entry name" value="IG"/>
    <property type="match status" value="2"/>
</dbReference>
<dbReference type="OrthoDB" id="120976at2759"/>
<dbReference type="PANTHER" id="PTHR46312:SF2">
    <property type="entry name" value="NUCLEOTIDE-BINDING OLIGOMERIZATION DOMAIN-CONTAINING PROTEIN 2-LIKE"/>
    <property type="match status" value="1"/>
</dbReference>
<accession>A0A2G8K8H5</accession>
<dbReference type="PROSITE" id="PS50835">
    <property type="entry name" value="IG_LIKE"/>
    <property type="match status" value="1"/>
</dbReference>
<protein>
    <recommendedName>
        <fullName evidence="2">Ig-like domain-containing protein</fullName>
    </recommendedName>
</protein>
<keyword evidence="4" id="KW-1185">Reference proteome</keyword>
<dbReference type="InterPro" id="IPR027417">
    <property type="entry name" value="P-loop_NTPase"/>
</dbReference>
<dbReference type="InterPro" id="IPR036179">
    <property type="entry name" value="Ig-like_dom_sf"/>
</dbReference>
<dbReference type="InterPro" id="IPR007110">
    <property type="entry name" value="Ig-like_dom"/>
</dbReference>